<dbReference type="PANTHER" id="PTHR11208:SF45">
    <property type="entry name" value="SPLICING FACTOR 1"/>
    <property type="match status" value="1"/>
</dbReference>
<keyword evidence="1 6" id="KW-0479">Metal-binding</keyword>
<keyword evidence="10" id="KW-1185">Reference proteome</keyword>
<organism evidence="9 10">
    <name type="scientific">Zancudomyces culisetae</name>
    <name type="common">Gut fungus</name>
    <name type="synonym">Smittium culisetae</name>
    <dbReference type="NCBI Taxonomy" id="1213189"/>
    <lineage>
        <taxon>Eukaryota</taxon>
        <taxon>Fungi</taxon>
        <taxon>Fungi incertae sedis</taxon>
        <taxon>Zoopagomycota</taxon>
        <taxon>Kickxellomycotina</taxon>
        <taxon>Harpellomycetes</taxon>
        <taxon>Harpellales</taxon>
        <taxon>Legeriomycetaceae</taxon>
        <taxon>Zancudomyces</taxon>
    </lineage>
</organism>
<dbReference type="PROSITE" id="PS50084">
    <property type="entry name" value="KH_TYPE_1"/>
    <property type="match status" value="1"/>
</dbReference>
<dbReference type="GO" id="GO:0008270">
    <property type="term" value="F:zinc ion binding"/>
    <property type="evidence" value="ECO:0007669"/>
    <property type="project" value="UniProtKB-UniRule"/>
</dbReference>
<dbReference type="GO" id="GO:0048024">
    <property type="term" value="P:regulation of mRNA splicing, via spliceosome"/>
    <property type="evidence" value="ECO:0007669"/>
    <property type="project" value="TreeGrafter"/>
</dbReference>
<reference evidence="10" key="1">
    <citation type="submission" date="2017-01" db="EMBL/GenBank/DDBJ databases">
        <authorList>
            <person name="Wang Y."/>
            <person name="White M."/>
            <person name="Kvist S."/>
            <person name="Moncalvo J.-M."/>
        </authorList>
    </citation>
    <scope>NUCLEOTIDE SEQUENCE [LARGE SCALE GENOMIC DNA]</scope>
    <source>
        <strain evidence="10">COL-18-3</strain>
    </source>
</reference>
<name>A0A1R1PMA6_ZANCU</name>
<dbReference type="Pfam" id="PF22675">
    <property type="entry name" value="KH-I_KHDC4-BBP"/>
    <property type="match status" value="1"/>
</dbReference>
<dbReference type="SMART" id="SM00322">
    <property type="entry name" value="KH"/>
    <property type="match status" value="1"/>
</dbReference>
<dbReference type="Proteomes" id="UP000188320">
    <property type="component" value="Unassembled WGS sequence"/>
</dbReference>
<evidence type="ECO:0000313" key="9">
    <source>
        <dbReference type="EMBL" id="OMH82094.1"/>
    </source>
</evidence>
<dbReference type="GO" id="GO:0005681">
    <property type="term" value="C:spliceosomal complex"/>
    <property type="evidence" value="ECO:0007669"/>
    <property type="project" value="UniProtKB-KW"/>
</dbReference>
<dbReference type="InterPro" id="IPR004087">
    <property type="entry name" value="KH_dom"/>
</dbReference>
<keyword evidence="6" id="KW-0508">mRNA splicing</keyword>
<dbReference type="InterPro" id="IPR036612">
    <property type="entry name" value="KH_dom_type_1_sf"/>
</dbReference>
<proteinExistence type="inferred from homology"/>
<keyword evidence="3 6" id="KW-0862">Zinc</keyword>
<keyword evidence="2 6" id="KW-0863">Zinc-finger</keyword>
<dbReference type="Gene3D" id="6.10.140.1790">
    <property type="match status" value="1"/>
</dbReference>
<comment type="subcellular location">
    <subcellularLocation>
        <location evidence="6">Nucleus</location>
    </subcellularLocation>
</comment>
<evidence type="ECO:0000259" key="8">
    <source>
        <dbReference type="SMART" id="SM00322"/>
    </source>
</evidence>
<feature type="compositionally biased region" description="Polar residues" evidence="7">
    <location>
        <begin position="19"/>
        <end position="29"/>
    </location>
</feature>
<dbReference type="InterPro" id="IPR055256">
    <property type="entry name" value="KH_1_KHDC4/BBP-like"/>
</dbReference>
<dbReference type="Gene3D" id="3.30.1370.10">
    <property type="entry name" value="K Homology domain, type 1"/>
    <property type="match status" value="1"/>
</dbReference>
<dbReference type="EMBL" id="LSSK01000741">
    <property type="protein sequence ID" value="OMH82094.1"/>
    <property type="molecule type" value="Genomic_DNA"/>
</dbReference>
<comment type="similarity">
    <text evidence="6">Belongs to the BBP/SF1 family.</text>
</comment>
<evidence type="ECO:0000256" key="6">
    <source>
        <dbReference type="RuleBase" id="RU367126"/>
    </source>
</evidence>
<dbReference type="AlphaFoldDB" id="A0A1R1PMA6"/>
<dbReference type="GO" id="GO:0045131">
    <property type="term" value="F:pre-mRNA branch point binding"/>
    <property type="evidence" value="ECO:0007669"/>
    <property type="project" value="UniProtKB-UniRule"/>
</dbReference>
<dbReference type="GO" id="GO:0003729">
    <property type="term" value="F:mRNA binding"/>
    <property type="evidence" value="ECO:0007669"/>
    <property type="project" value="TreeGrafter"/>
</dbReference>
<feature type="compositionally biased region" description="Basic and acidic residues" evidence="7">
    <location>
        <begin position="1"/>
        <end position="12"/>
    </location>
</feature>
<keyword evidence="6" id="KW-0507">mRNA processing</keyword>
<evidence type="ECO:0000313" key="10">
    <source>
        <dbReference type="Proteomes" id="UP000188320"/>
    </source>
</evidence>
<keyword evidence="4 5" id="KW-0694">RNA-binding</keyword>
<accession>A0A1R1PMA6</accession>
<feature type="region of interest" description="Disordered" evidence="7">
    <location>
        <begin position="1"/>
        <end position="92"/>
    </location>
</feature>
<dbReference type="CDD" id="cd02395">
    <property type="entry name" value="KH-I_BBP"/>
    <property type="match status" value="1"/>
</dbReference>
<dbReference type="Pfam" id="PF16275">
    <property type="entry name" value="SF1-HH"/>
    <property type="match status" value="1"/>
</dbReference>
<dbReference type="OrthoDB" id="6777263at2759"/>
<evidence type="ECO:0000256" key="7">
    <source>
        <dbReference type="SAM" id="MobiDB-lite"/>
    </source>
</evidence>
<dbReference type="InterPro" id="IPR045071">
    <property type="entry name" value="BBP-like"/>
</dbReference>
<dbReference type="GO" id="GO:0000398">
    <property type="term" value="P:mRNA splicing, via spliceosome"/>
    <property type="evidence" value="ECO:0007669"/>
    <property type="project" value="UniProtKB-UniRule"/>
</dbReference>
<comment type="function">
    <text evidence="6">Necessary for the splicing of pre-mRNA. Has a role in the recognition of the branch site (5'-UACUAAC-3'), the pyrimidine tract and the 3'-splice site at the 3'-end of introns.</text>
</comment>
<evidence type="ECO:0000256" key="2">
    <source>
        <dbReference type="ARBA" id="ARBA00022771"/>
    </source>
</evidence>
<comment type="caution">
    <text evidence="9">The sequence shown here is derived from an EMBL/GenBank/DDBJ whole genome shotgun (WGS) entry which is preliminary data.</text>
</comment>
<feature type="non-terminal residue" evidence="9">
    <location>
        <position position="323"/>
    </location>
</feature>
<protein>
    <recommendedName>
        <fullName evidence="6">Branchpoint-bridging protein</fullName>
    </recommendedName>
</protein>
<keyword evidence="6" id="KW-0747">Spliceosome</keyword>
<keyword evidence="6" id="KW-0539">Nucleus</keyword>
<evidence type="ECO:0000256" key="3">
    <source>
        <dbReference type="ARBA" id="ARBA00022833"/>
    </source>
</evidence>
<dbReference type="SUPFAM" id="SSF54791">
    <property type="entry name" value="Eukaryotic type KH-domain (KH-domain type I)"/>
    <property type="match status" value="1"/>
</dbReference>
<feature type="compositionally biased region" description="Basic and acidic residues" evidence="7">
    <location>
        <begin position="30"/>
        <end position="73"/>
    </location>
</feature>
<evidence type="ECO:0000256" key="1">
    <source>
        <dbReference type="ARBA" id="ARBA00022723"/>
    </source>
</evidence>
<sequence length="323" mass="36584">MREPKLNAKEEYAVMGSEPFSQNEVTTGEENSRSDTQEAMKRAKQMAERVLSEKTAGKKRGFDDKGEVDERTRGGSRQRRRNRWGDSESKVNIPGVPTAITADMTKEQLENYTAILRIEEITRKLRLGDYLPTAKERSVSPEPIYNSEGKRVNTREYRYKKKLEEERAQLIEQQQARNPGYQAPSDYRKTTRFSDKYFFPVEQYPDINFIGMLIGPRGNTLKRIEAESGCKISIRGKGSVKEGKTRSEVMLPGADEDLHCMVVADSAEKVARGIKVIKGIVAETCLNPESHNELKRLQLRELASLNGTLREDDETGGLTCPNC</sequence>
<feature type="domain" description="K Homology" evidence="8">
    <location>
        <begin position="191"/>
        <end position="282"/>
    </location>
</feature>
<dbReference type="PANTHER" id="PTHR11208">
    <property type="entry name" value="RNA-BINDING PROTEIN RELATED"/>
    <property type="match status" value="1"/>
</dbReference>
<evidence type="ECO:0000256" key="4">
    <source>
        <dbReference type="ARBA" id="ARBA00022884"/>
    </source>
</evidence>
<dbReference type="InterPro" id="IPR047086">
    <property type="entry name" value="SF1-HH_sf"/>
</dbReference>
<dbReference type="InterPro" id="IPR032570">
    <property type="entry name" value="SF1-HH"/>
</dbReference>
<evidence type="ECO:0000256" key="5">
    <source>
        <dbReference type="PROSITE-ProRule" id="PRU00117"/>
    </source>
</evidence>
<gene>
    <name evidence="9" type="ORF">AX774_g4434</name>
</gene>